<reference evidence="1" key="1">
    <citation type="journal article" date="2022" name="Front. Genet.">
        <title>Chromosome-Scale Assembly of the Dendrobium nobile Genome Provides Insights Into the Molecular Mechanism of the Biosynthesis of the Medicinal Active Ingredient of Dendrobium.</title>
        <authorList>
            <person name="Xu Q."/>
            <person name="Niu S.-C."/>
            <person name="Li K.-L."/>
            <person name="Zheng P.-J."/>
            <person name="Zhang X.-J."/>
            <person name="Jia Y."/>
            <person name="Liu Y."/>
            <person name="Niu Y.-X."/>
            <person name="Yu L.-H."/>
            <person name="Chen D.-F."/>
            <person name="Zhang G.-Q."/>
        </authorList>
    </citation>
    <scope>NUCLEOTIDE SEQUENCE</scope>
    <source>
        <tissue evidence="1">Leaf</tissue>
    </source>
</reference>
<dbReference type="Proteomes" id="UP000829196">
    <property type="component" value="Unassembled WGS sequence"/>
</dbReference>
<name>A0A8T3AKY1_DENNO</name>
<keyword evidence="2" id="KW-1185">Reference proteome</keyword>
<sequence>MKGFWREESDLGLFDLFLATSSVQIVVQIEVGHIMSISTFKNIKLFQNFKLNLYFCYIKTRITLQW</sequence>
<dbReference type="AlphaFoldDB" id="A0A8T3AKY1"/>
<evidence type="ECO:0000313" key="1">
    <source>
        <dbReference type="EMBL" id="KAI0496482.1"/>
    </source>
</evidence>
<gene>
    <name evidence="1" type="ORF">KFK09_022799</name>
</gene>
<organism evidence="1 2">
    <name type="scientific">Dendrobium nobile</name>
    <name type="common">Orchid</name>
    <dbReference type="NCBI Taxonomy" id="94219"/>
    <lineage>
        <taxon>Eukaryota</taxon>
        <taxon>Viridiplantae</taxon>
        <taxon>Streptophyta</taxon>
        <taxon>Embryophyta</taxon>
        <taxon>Tracheophyta</taxon>
        <taxon>Spermatophyta</taxon>
        <taxon>Magnoliopsida</taxon>
        <taxon>Liliopsida</taxon>
        <taxon>Asparagales</taxon>
        <taxon>Orchidaceae</taxon>
        <taxon>Epidendroideae</taxon>
        <taxon>Malaxideae</taxon>
        <taxon>Dendrobiinae</taxon>
        <taxon>Dendrobium</taxon>
    </lineage>
</organism>
<protein>
    <submittedName>
        <fullName evidence="1">Uncharacterized protein</fullName>
    </submittedName>
</protein>
<dbReference type="EMBL" id="JAGYWB010000016">
    <property type="protein sequence ID" value="KAI0496482.1"/>
    <property type="molecule type" value="Genomic_DNA"/>
</dbReference>
<evidence type="ECO:0000313" key="2">
    <source>
        <dbReference type="Proteomes" id="UP000829196"/>
    </source>
</evidence>
<comment type="caution">
    <text evidence="1">The sequence shown here is derived from an EMBL/GenBank/DDBJ whole genome shotgun (WGS) entry which is preliminary data.</text>
</comment>
<accession>A0A8T3AKY1</accession>
<proteinExistence type="predicted"/>